<evidence type="ECO:0000313" key="2">
    <source>
        <dbReference type="Proteomes" id="UP001060215"/>
    </source>
</evidence>
<dbReference type="EMBL" id="CM045759">
    <property type="protein sequence ID" value="KAI8019085.1"/>
    <property type="molecule type" value="Genomic_DNA"/>
</dbReference>
<sequence length="83" mass="8900">MAESSGRGAKKGPATVIPAPKKKVTEMMFESGVALFKNTNDNKKKEISDKNNNNKNNKNKKISPVGGESQAVEDLVPQLSTLA</sequence>
<comment type="caution">
    <text evidence="1">The sequence shown here is derived from an EMBL/GenBank/DDBJ whole genome shotgun (WGS) entry which is preliminary data.</text>
</comment>
<keyword evidence="2" id="KW-1185">Reference proteome</keyword>
<organism evidence="1 2">
    <name type="scientific">Camellia lanceoleosa</name>
    <dbReference type="NCBI Taxonomy" id="1840588"/>
    <lineage>
        <taxon>Eukaryota</taxon>
        <taxon>Viridiplantae</taxon>
        <taxon>Streptophyta</taxon>
        <taxon>Embryophyta</taxon>
        <taxon>Tracheophyta</taxon>
        <taxon>Spermatophyta</taxon>
        <taxon>Magnoliopsida</taxon>
        <taxon>eudicotyledons</taxon>
        <taxon>Gunneridae</taxon>
        <taxon>Pentapetalae</taxon>
        <taxon>asterids</taxon>
        <taxon>Ericales</taxon>
        <taxon>Theaceae</taxon>
        <taxon>Camellia</taxon>
    </lineage>
</organism>
<name>A0ACC0I1C5_9ERIC</name>
<gene>
    <name evidence="1" type="ORF">LOK49_LG04G01600</name>
</gene>
<reference evidence="1 2" key="1">
    <citation type="journal article" date="2022" name="Plant J.">
        <title>Chromosome-level genome of Camellia lanceoleosa provides a valuable resource for understanding genome evolution and self-incompatibility.</title>
        <authorList>
            <person name="Gong W."/>
            <person name="Xiao S."/>
            <person name="Wang L."/>
            <person name="Liao Z."/>
            <person name="Chang Y."/>
            <person name="Mo W."/>
            <person name="Hu G."/>
            <person name="Li W."/>
            <person name="Zhao G."/>
            <person name="Zhu H."/>
            <person name="Hu X."/>
            <person name="Ji K."/>
            <person name="Xiang X."/>
            <person name="Song Q."/>
            <person name="Yuan D."/>
            <person name="Jin S."/>
            <person name="Zhang L."/>
        </authorList>
    </citation>
    <scope>NUCLEOTIDE SEQUENCE [LARGE SCALE GENOMIC DNA]</scope>
    <source>
        <strain evidence="1">SQ_2022a</strain>
    </source>
</reference>
<dbReference type="Proteomes" id="UP001060215">
    <property type="component" value="Chromosome 2"/>
</dbReference>
<protein>
    <submittedName>
        <fullName evidence="1">Uncharacterized protein</fullName>
    </submittedName>
</protein>
<evidence type="ECO:0000313" key="1">
    <source>
        <dbReference type="EMBL" id="KAI8019085.1"/>
    </source>
</evidence>
<accession>A0ACC0I1C5</accession>
<proteinExistence type="predicted"/>